<dbReference type="OrthoDB" id="659723at2"/>
<gene>
    <name evidence="1" type="ORF">EL17_20445</name>
</gene>
<keyword evidence="2" id="KW-1185">Reference proteome</keyword>
<evidence type="ECO:0000313" key="2">
    <source>
        <dbReference type="Proteomes" id="UP000027821"/>
    </source>
</evidence>
<organism evidence="1 2">
    <name type="scientific">Anditalea andensis</name>
    <dbReference type="NCBI Taxonomy" id="1048983"/>
    <lineage>
        <taxon>Bacteria</taxon>
        <taxon>Pseudomonadati</taxon>
        <taxon>Bacteroidota</taxon>
        <taxon>Cytophagia</taxon>
        <taxon>Cytophagales</taxon>
        <taxon>Cytophagaceae</taxon>
        <taxon>Anditalea</taxon>
    </lineage>
</organism>
<dbReference type="Proteomes" id="UP000027821">
    <property type="component" value="Unassembled WGS sequence"/>
</dbReference>
<dbReference type="InterPro" id="IPR015797">
    <property type="entry name" value="NUDIX_hydrolase-like_dom_sf"/>
</dbReference>
<comment type="caution">
    <text evidence="1">The sequence shown here is derived from an EMBL/GenBank/DDBJ whole genome shotgun (WGS) entry which is preliminary data.</text>
</comment>
<dbReference type="EMBL" id="JMIH01000034">
    <property type="protein sequence ID" value="KEO71890.1"/>
    <property type="molecule type" value="Genomic_DNA"/>
</dbReference>
<accession>A0A074KUE0</accession>
<protein>
    <recommendedName>
        <fullName evidence="3">Nudix hydrolase domain-containing protein</fullName>
    </recommendedName>
</protein>
<dbReference type="eggNOG" id="ENOG5033IQ4">
    <property type="taxonomic scope" value="Bacteria"/>
</dbReference>
<evidence type="ECO:0000313" key="1">
    <source>
        <dbReference type="EMBL" id="KEO71890.1"/>
    </source>
</evidence>
<reference evidence="1 2" key="1">
    <citation type="submission" date="2014-04" db="EMBL/GenBank/DDBJ databases">
        <title>Characterization and application of a salt tolerant electro-active bacterium.</title>
        <authorList>
            <person name="Yang L."/>
            <person name="Wei S."/>
            <person name="Tay Q.X.M."/>
        </authorList>
    </citation>
    <scope>NUCLEOTIDE SEQUENCE [LARGE SCALE GENOMIC DNA]</scope>
    <source>
        <strain evidence="1 2">LY1</strain>
    </source>
</reference>
<dbReference type="Gene3D" id="3.90.79.10">
    <property type="entry name" value="Nucleoside Triphosphate Pyrophosphohydrolase"/>
    <property type="match status" value="1"/>
</dbReference>
<name>A0A074KUE0_9BACT</name>
<dbReference type="AlphaFoldDB" id="A0A074KUE0"/>
<proteinExistence type="predicted"/>
<sequence>MLLVKWNGEWEIVGERYNDPLSIKVFLDGMGLDMGITIREPRLSGMYTQRWRGVPFLTMMHYYHANYAGGELQIPPDCTDIRWFSYEEALQVIPYENMTTMLKEIKKNPGKIIGAAFERYKDENNMTQFITLENFHVMN</sequence>
<dbReference type="CDD" id="cd02883">
    <property type="entry name" value="NUDIX_Hydrolase"/>
    <property type="match status" value="1"/>
</dbReference>
<evidence type="ECO:0008006" key="3">
    <source>
        <dbReference type="Google" id="ProtNLM"/>
    </source>
</evidence>
<dbReference type="SUPFAM" id="SSF55811">
    <property type="entry name" value="Nudix"/>
    <property type="match status" value="1"/>
</dbReference>